<keyword evidence="3 8" id="KW-0812">Transmembrane</keyword>
<evidence type="ECO:0000256" key="8">
    <source>
        <dbReference type="RuleBase" id="RU363111"/>
    </source>
</evidence>
<evidence type="ECO:0000313" key="9">
    <source>
        <dbReference type="EMBL" id="GHP09133.1"/>
    </source>
</evidence>
<dbReference type="AlphaFoldDB" id="A0A830HQZ1"/>
<comment type="caution">
    <text evidence="9">The sequence shown here is derived from an EMBL/GenBank/DDBJ whole genome shotgun (WGS) entry which is preliminary data.</text>
</comment>
<feature type="transmembrane region" description="Helical" evidence="8">
    <location>
        <begin position="168"/>
        <end position="185"/>
    </location>
</feature>
<dbReference type="GO" id="GO:0012505">
    <property type="term" value="C:endomembrane system"/>
    <property type="evidence" value="ECO:0007669"/>
    <property type="project" value="UniProtKB-ARBA"/>
</dbReference>
<dbReference type="GO" id="GO:0016020">
    <property type="term" value="C:membrane"/>
    <property type="evidence" value="ECO:0007669"/>
    <property type="project" value="UniProtKB-SubCell"/>
</dbReference>
<sequence>MSFFSSMFGGAGGNNAEPPASVLAEWNKYSQATHGTSGSVAADLEAGTASLLRSVSSVSDTASSLVGGFASSSFNKIQTGVTGVGNTVSSTASNLGMPSRQQMLTFGVLMAAALFFLTLAFTVALPVLVIAPAKFAFCFTLGSGCFMAAFGALRGFKAQLEHMTQGDRLPFTACYVGSMLATLYAALFMHSYVFCIIFSAAQLVALLYYSFSYLPGGTAGAKLITQFVGNALSSCFGSAARSILPK</sequence>
<dbReference type="InterPro" id="IPR007305">
    <property type="entry name" value="Vesicle_transpt_Got1/SFT2"/>
</dbReference>
<evidence type="ECO:0000256" key="4">
    <source>
        <dbReference type="ARBA" id="ARBA00022927"/>
    </source>
</evidence>
<dbReference type="Proteomes" id="UP000660262">
    <property type="component" value="Unassembled WGS sequence"/>
</dbReference>
<accession>A0A830HQZ1</accession>
<keyword evidence="10" id="KW-1185">Reference proteome</keyword>
<keyword evidence="2 8" id="KW-0813">Transport</keyword>
<comment type="similarity">
    <text evidence="7 8">Belongs to the SFT2 family.</text>
</comment>
<dbReference type="PANTHER" id="PTHR23137">
    <property type="entry name" value="VESICLE TRANSPORT PROTEIN-RELATED"/>
    <property type="match status" value="1"/>
</dbReference>
<evidence type="ECO:0000256" key="1">
    <source>
        <dbReference type="ARBA" id="ARBA00004141"/>
    </source>
</evidence>
<dbReference type="GO" id="GO:0016192">
    <property type="term" value="P:vesicle-mediated transport"/>
    <property type="evidence" value="ECO:0007669"/>
    <property type="project" value="InterPro"/>
</dbReference>
<keyword evidence="6 8" id="KW-0472">Membrane</keyword>
<keyword evidence="5 8" id="KW-1133">Transmembrane helix</keyword>
<dbReference type="EMBL" id="BNJQ01000023">
    <property type="protein sequence ID" value="GHP09133.1"/>
    <property type="molecule type" value="Genomic_DNA"/>
</dbReference>
<name>A0A830HQZ1_9CHLO</name>
<dbReference type="PANTHER" id="PTHR23137:SF36">
    <property type="entry name" value="VESICLE TRANSPORT PROTEIN SFT2C"/>
    <property type="match status" value="1"/>
</dbReference>
<gene>
    <name evidence="9" type="ORF">PPROV_000787000</name>
</gene>
<comment type="function">
    <text evidence="8">May be involved in fusion of retrograde transport vesicles derived from an endocytic compartment with the Golgi complex.</text>
</comment>
<organism evidence="9 10">
    <name type="scientific">Pycnococcus provasolii</name>
    <dbReference type="NCBI Taxonomy" id="41880"/>
    <lineage>
        <taxon>Eukaryota</taxon>
        <taxon>Viridiplantae</taxon>
        <taxon>Chlorophyta</taxon>
        <taxon>Pseudoscourfieldiophyceae</taxon>
        <taxon>Pseudoscourfieldiales</taxon>
        <taxon>Pycnococcaceae</taxon>
        <taxon>Pycnococcus</taxon>
    </lineage>
</organism>
<dbReference type="OrthoDB" id="660759at2759"/>
<evidence type="ECO:0000313" key="10">
    <source>
        <dbReference type="Proteomes" id="UP000660262"/>
    </source>
</evidence>
<evidence type="ECO:0000256" key="7">
    <source>
        <dbReference type="ARBA" id="ARBA00025800"/>
    </source>
</evidence>
<dbReference type="GO" id="GO:0005737">
    <property type="term" value="C:cytoplasm"/>
    <property type="evidence" value="ECO:0007669"/>
    <property type="project" value="UniProtKB-ARBA"/>
</dbReference>
<reference evidence="9" key="1">
    <citation type="submission" date="2020-10" db="EMBL/GenBank/DDBJ databases">
        <title>Unveiling of a novel bifunctional photoreceptor, Dualchrome1, isolated from a cosmopolitan green alga.</title>
        <authorList>
            <person name="Suzuki S."/>
            <person name="Kawachi M."/>
        </authorList>
    </citation>
    <scope>NUCLEOTIDE SEQUENCE</scope>
    <source>
        <strain evidence="9">NIES 2893</strain>
    </source>
</reference>
<dbReference type="Pfam" id="PF04178">
    <property type="entry name" value="Got1"/>
    <property type="match status" value="1"/>
</dbReference>
<protein>
    <recommendedName>
        <fullName evidence="8">Vesicle transport protein</fullName>
    </recommendedName>
</protein>
<evidence type="ECO:0000256" key="5">
    <source>
        <dbReference type="ARBA" id="ARBA00022989"/>
    </source>
</evidence>
<keyword evidence="4 8" id="KW-0653">Protein transport</keyword>
<comment type="subcellular location">
    <subcellularLocation>
        <location evidence="1 8">Membrane</location>
        <topology evidence="1 8">Multi-pass membrane protein</topology>
    </subcellularLocation>
</comment>
<feature type="transmembrane region" description="Helical" evidence="8">
    <location>
        <begin position="103"/>
        <end position="128"/>
    </location>
</feature>
<proteinExistence type="inferred from homology"/>
<evidence type="ECO:0000256" key="3">
    <source>
        <dbReference type="ARBA" id="ARBA00022692"/>
    </source>
</evidence>
<dbReference type="GO" id="GO:0015031">
    <property type="term" value="P:protein transport"/>
    <property type="evidence" value="ECO:0007669"/>
    <property type="project" value="UniProtKB-KW"/>
</dbReference>
<dbReference type="InterPro" id="IPR011691">
    <property type="entry name" value="Vesicle_transpt_SFT2"/>
</dbReference>
<evidence type="ECO:0000256" key="2">
    <source>
        <dbReference type="ARBA" id="ARBA00022448"/>
    </source>
</evidence>
<feature type="transmembrane region" description="Helical" evidence="8">
    <location>
        <begin position="134"/>
        <end position="156"/>
    </location>
</feature>
<feature type="transmembrane region" description="Helical" evidence="8">
    <location>
        <begin position="191"/>
        <end position="211"/>
    </location>
</feature>
<evidence type="ECO:0000256" key="6">
    <source>
        <dbReference type="ARBA" id="ARBA00023136"/>
    </source>
</evidence>